<reference evidence="2" key="1">
    <citation type="submission" date="2021-05" db="EMBL/GenBank/DDBJ databases">
        <authorList>
            <person name="Alioto T."/>
            <person name="Alioto T."/>
            <person name="Gomez Garrido J."/>
        </authorList>
    </citation>
    <scope>NUCLEOTIDE SEQUENCE</scope>
</reference>
<dbReference type="EMBL" id="HBUF01631960">
    <property type="protein sequence ID" value="CAG6783361.1"/>
    <property type="molecule type" value="Transcribed_RNA"/>
</dbReference>
<keyword evidence="1" id="KW-0472">Membrane</keyword>
<evidence type="ECO:0000313" key="2">
    <source>
        <dbReference type="EMBL" id="CAG6783361.1"/>
    </source>
</evidence>
<organism evidence="2">
    <name type="scientific">Cacopsylla melanoneura</name>
    <dbReference type="NCBI Taxonomy" id="428564"/>
    <lineage>
        <taxon>Eukaryota</taxon>
        <taxon>Metazoa</taxon>
        <taxon>Ecdysozoa</taxon>
        <taxon>Arthropoda</taxon>
        <taxon>Hexapoda</taxon>
        <taxon>Insecta</taxon>
        <taxon>Pterygota</taxon>
        <taxon>Neoptera</taxon>
        <taxon>Paraneoptera</taxon>
        <taxon>Hemiptera</taxon>
        <taxon>Sternorrhyncha</taxon>
        <taxon>Psylloidea</taxon>
        <taxon>Psyllidae</taxon>
        <taxon>Psyllinae</taxon>
        <taxon>Cacopsylla</taxon>
    </lineage>
</organism>
<proteinExistence type="predicted"/>
<keyword evidence="1" id="KW-0812">Transmembrane</keyword>
<sequence length="121" mass="13590">MTEFIGFLYRTILSFILSKSTNLLSNSSIISLIFVLNMEKSIKSSGNSSTTSRQCLKYVKSLLSMFERKSFNLFLKPFTLLIKSDISFLIFFLLLIFASRAAKRSLRAACGPRAGVCARLV</sequence>
<name>A0A8D9BGE1_9HEMI</name>
<evidence type="ECO:0000256" key="1">
    <source>
        <dbReference type="SAM" id="Phobius"/>
    </source>
</evidence>
<keyword evidence="1" id="KW-1133">Transmembrane helix</keyword>
<dbReference type="AlphaFoldDB" id="A0A8D9BGE1"/>
<feature type="transmembrane region" description="Helical" evidence="1">
    <location>
        <begin position="78"/>
        <end position="98"/>
    </location>
</feature>
<accession>A0A8D9BGE1</accession>
<protein>
    <submittedName>
        <fullName evidence="2">Uncharacterized protein</fullName>
    </submittedName>
</protein>